<feature type="region of interest" description="Disordered" evidence="1">
    <location>
        <begin position="228"/>
        <end position="252"/>
    </location>
</feature>
<dbReference type="KEGG" id="phon:BH719_08230"/>
<dbReference type="Proteomes" id="UP000095214">
    <property type="component" value="Chromosome"/>
</dbReference>
<proteinExistence type="predicted"/>
<organism evidence="2 3">
    <name type="scientific">Pauljensenia hongkongensis</name>
    <dbReference type="NCBI Taxonomy" id="178339"/>
    <lineage>
        <taxon>Bacteria</taxon>
        <taxon>Bacillati</taxon>
        <taxon>Actinomycetota</taxon>
        <taxon>Actinomycetes</taxon>
        <taxon>Actinomycetales</taxon>
        <taxon>Actinomycetaceae</taxon>
        <taxon>Pauljensenia</taxon>
    </lineage>
</organism>
<feature type="region of interest" description="Disordered" evidence="1">
    <location>
        <begin position="267"/>
        <end position="363"/>
    </location>
</feature>
<gene>
    <name evidence="2" type="ORF">BH719_08230</name>
</gene>
<reference evidence="2 3" key="1">
    <citation type="submission" date="2016-09" db="EMBL/GenBank/DDBJ databases">
        <title>Complete genome sequence of Actinomyces hongkongensis HKU8.</title>
        <authorList>
            <person name="Gao Y.-X."/>
            <person name="Zhou Y.-Y."/>
            <person name="Xie Y."/>
            <person name="Wang M."/>
            <person name="Wang S.-J."/>
            <person name="Shen S.-G."/>
        </authorList>
    </citation>
    <scope>NUCLEOTIDE SEQUENCE [LARGE SCALE GENOMIC DNA]</scope>
    <source>
        <strain evidence="2 3">HKU8</strain>
    </source>
</reference>
<accession>A0A1D8B3W7</accession>
<dbReference type="GO" id="GO:0051301">
    <property type="term" value="P:cell division"/>
    <property type="evidence" value="ECO:0007669"/>
    <property type="project" value="UniProtKB-KW"/>
</dbReference>
<dbReference type="STRING" id="178339.BH719_08230"/>
<evidence type="ECO:0000256" key="1">
    <source>
        <dbReference type="SAM" id="MobiDB-lite"/>
    </source>
</evidence>
<keyword evidence="2" id="KW-0131">Cell cycle</keyword>
<evidence type="ECO:0000313" key="3">
    <source>
        <dbReference type="Proteomes" id="UP000095214"/>
    </source>
</evidence>
<dbReference type="EMBL" id="CP017298">
    <property type="protein sequence ID" value="AOS47826.1"/>
    <property type="molecule type" value="Genomic_DNA"/>
</dbReference>
<feature type="compositionally biased region" description="Acidic residues" evidence="1">
    <location>
        <begin position="276"/>
        <end position="290"/>
    </location>
</feature>
<dbReference type="OrthoDB" id="5149322at2"/>
<sequence length="497" mass="52204">MALFEFEDGHLVPAQFGYPVASELDPELVDAVCQQVLQIVSRPLFPVTWRDVTSDGEDAPPRLTALDVTGQVVSVEILQTLDSKTLIASLSRLAEIAALSWVDLANEYPSGPEGFRVGWNKFRESMPTAAGPGPRLIMVAAAIEPSVRPALDVLASSGVEVHAMSLRQMSNGRLFLDVDAVGPRLYGMHSPHLVGGGQDQIPQIGDRGADPAIAVLGESPYFGIEPAPPSAVPVGAQRSGADQGPEYGDGALSAYASDAAGGADYGDYADEGAYPDGDDYEYDDYADGGAEEGAYPDGDGYDYGDGAAGGDGDPDPTVFSGPRTKPTPRLRAHGAVAYSTDEEPPAPFVPQSDEEGPLTDGGAMDAAVASSADVEADPPEVAAAREAGLPVLDRDEDGLRALGQILGEDVPLVARTDLRMPSDLALTGSGAIRCDGLTYPSIEILFNARGIGDYDGWNELYLGDRLGPTLAESLAEINREIMREYADAPAYRGPARH</sequence>
<dbReference type="AlphaFoldDB" id="A0A1D8B3W7"/>
<feature type="compositionally biased region" description="Gly residues" evidence="1">
    <location>
        <begin position="301"/>
        <end position="311"/>
    </location>
</feature>
<keyword evidence="3" id="KW-1185">Reference proteome</keyword>
<keyword evidence="2" id="KW-0132">Cell division</keyword>
<protein>
    <submittedName>
        <fullName evidence="2">Cell division topological specificity factor</fullName>
    </submittedName>
</protein>
<dbReference type="RefSeq" id="WP_009744374.1">
    <property type="nucleotide sequence ID" value="NZ_CP017298.1"/>
</dbReference>
<evidence type="ECO:0000313" key="2">
    <source>
        <dbReference type="EMBL" id="AOS47826.1"/>
    </source>
</evidence>
<name>A0A1D8B3W7_9ACTO</name>